<evidence type="ECO:0000313" key="2">
    <source>
        <dbReference type="EMBL" id="KAB1266906.1"/>
    </source>
</evidence>
<organism evidence="2 3">
    <name type="scientific">Camelus dromedarius</name>
    <name type="common">Dromedary</name>
    <name type="synonym">Arabian camel</name>
    <dbReference type="NCBI Taxonomy" id="9838"/>
    <lineage>
        <taxon>Eukaryota</taxon>
        <taxon>Metazoa</taxon>
        <taxon>Chordata</taxon>
        <taxon>Craniata</taxon>
        <taxon>Vertebrata</taxon>
        <taxon>Euteleostomi</taxon>
        <taxon>Mammalia</taxon>
        <taxon>Eutheria</taxon>
        <taxon>Laurasiatheria</taxon>
        <taxon>Artiodactyla</taxon>
        <taxon>Tylopoda</taxon>
        <taxon>Camelidae</taxon>
        <taxon>Camelus</taxon>
    </lineage>
</organism>
<sequence>MTLFKDYALGTQSLPTWAEEEGETMVAGKKGTGVAFGPTLRWSTDQAQRSGTLKAGAPEEALQCPTWGMDEGPEQGAKDEQAWDTPPKAHIQQWRPKP</sequence>
<proteinExistence type="predicted"/>
<gene>
    <name evidence="2" type="ORF">Cadr_000017800</name>
</gene>
<accession>A0A5N4D7A6</accession>
<comment type="caution">
    <text evidence="2">The sequence shown here is derived from an EMBL/GenBank/DDBJ whole genome shotgun (WGS) entry which is preliminary data.</text>
</comment>
<keyword evidence="3" id="KW-1185">Reference proteome</keyword>
<dbReference type="EMBL" id="JWIN03000015">
    <property type="protein sequence ID" value="KAB1266906.1"/>
    <property type="molecule type" value="Genomic_DNA"/>
</dbReference>
<reference evidence="2 3" key="1">
    <citation type="journal article" date="2019" name="Mol. Ecol. Resour.">
        <title>Improving Illumina assemblies with Hi-C and long reads: an example with the North African dromedary.</title>
        <authorList>
            <person name="Elbers J.P."/>
            <person name="Rogers M.F."/>
            <person name="Perelman P.L."/>
            <person name="Proskuryakova A.A."/>
            <person name="Serdyukova N.A."/>
            <person name="Johnson W.E."/>
            <person name="Horin P."/>
            <person name="Corander J."/>
            <person name="Murphy D."/>
            <person name="Burger P.A."/>
        </authorList>
    </citation>
    <scope>NUCLEOTIDE SEQUENCE [LARGE SCALE GENOMIC DNA]</scope>
    <source>
        <strain evidence="2">Drom800</strain>
        <tissue evidence="2">Blood</tissue>
    </source>
</reference>
<evidence type="ECO:0000256" key="1">
    <source>
        <dbReference type="SAM" id="MobiDB-lite"/>
    </source>
</evidence>
<dbReference type="Proteomes" id="UP000299084">
    <property type="component" value="Unassembled WGS sequence"/>
</dbReference>
<protein>
    <submittedName>
        <fullName evidence="2">Uncharacterized protein</fullName>
    </submittedName>
</protein>
<name>A0A5N4D7A6_CAMDR</name>
<dbReference type="AlphaFoldDB" id="A0A5N4D7A6"/>
<feature type="region of interest" description="Disordered" evidence="1">
    <location>
        <begin position="46"/>
        <end position="98"/>
    </location>
</feature>
<evidence type="ECO:0000313" key="3">
    <source>
        <dbReference type="Proteomes" id="UP000299084"/>
    </source>
</evidence>